<evidence type="ECO:0000256" key="3">
    <source>
        <dbReference type="ARBA" id="ARBA00023125"/>
    </source>
</evidence>
<keyword evidence="5 6" id="KW-0539">Nucleus</keyword>
<accession>A0AAU9WGB6</accession>
<name>A0AAU9WGB6_9CNID</name>
<evidence type="ECO:0000313" key="9">
    <source>
        <dbReference type="EMBL" id="CAH3110948.1"/>
    </source>
</evidence>
<feature type="region of interest" description="Disordered" evidence="7">
    <location>
        <begin position="404"/>
        <end position="424"/>
    </location>
</feature>
<dbReference type="GO" id="GO:0045893">
    <property type="term" value="P:positive regulation of DNA-templated transcription"/>
    <property type="evidence" value="ECO:0007669"/>
    <property type="project" value="InterPro"/>
</dbReference>
<dbReference type="InterPro" id="IPR046360">
    <property type="entry name" value="T-box_DNA-bd"/>
</dbReference>
<dbReference type="GO" id="GO:0001708">
    <property type="term" value="P:cell fate specification"/>
    <property type="evidence" value="ECO:0007669"/>
    <property type="project" value="TreeGrafter"/>
</dbReference>
<evidence type="ECO:0000259" key="8">
    <source>
        <dbReference type="PROSITE" id="PS50252"/>
    </source>
</evidence>
<dbReference type="GO" id="GO:0005634">
    <property type="term" value="C:nucleus"/>
    <property type="evidence" value="ECO:0007669"/>
    <property type="project" value="UniProtKB-SubCell"/>
</dbReference>
<dbReference type="Proteomes" id="UP001159428">
    <property type="component" value="Unassembled WGS sequence"/>
</dbReference>
<proteinExistence type="predicted"/>
<dbReference type="PROSITE" id="PS01283">
    <property type="entry name" value="TBOX_1"/>
    <property type="match status" value="1"/>
</dbReference>
<feature type="compositionally biased region" description="Pro residues" evidence="7">
    <location>
        <begin position="345"/>
        <end position="356"/>
    </location>
</feature>
<evidence type="ECO:0000256" key="4">
    <source>
        <dbReference type="ARBA" id="ARBA00023163"/>
    </source>
</evidence>
<dbReference type="EMBL" id="CALNXJ010000012">
    <property type="protein sequence ID" value="CAH3110948.1"/>
    <property type="molecule type" value="Genomic_DNA"/>
</dbReference>
<comment type="subcellular location">
    <subcellularLocation>
        <location evidence="1 6">Nucleus</location>
    </subcellularLocation>
</comment>
<evidence type="ECO:0000256" key="5">
    <source>
        <dbReference type="ARBA" id="ARBA00023242"/>
    </source>
</evidence>
<dbReference type="PROSITE" id="PS50252">
    <property type="entry name" value="TBOX_3"/>
    <property type="match status" value="1"/>
</dbReference>
<dbReference type="Pfam" id="PF00907">
    <property type="entry name" value="T-box"/>
    <property type="match status" value="1"/>
</dbReference>
<dbReference type="PANTHER" id="PTHR11267">
    <property type="entry name" value="T-BOX PROTEIN-RELATED"/>
    <property type="match status" value="1"/>
</dbReference>
<dbReference type="GO" id="GO:0000981">
    <property type="term" value="F:DNA-binding transcription factor activity, RNA polymerase II-specific"/>
    <property type="evidence" value="ECO:0007669"/>
    <property type="project" value="TreeGrafter"/>
</dbReference>
<evidence type="ECO:0000256" key="7">
    <source>
        <dbReference type="SAM" id="MobiDB-lite"/>
    </source>
</evidence>
<dbReference type="FunFam" id="2.60.40.820:FF:000006">
    <property type="entry name" value="T-box transcription factor"/>
    <property type="match status" value="1"/>
</dbReference>
<comment type="caution">
    <text evidence="6">Lacks conserved residue(s) required for the propagation of feature annotation.</text>
</comment>
<reference evidence="9 10" key="1">
    <citation type="submission" date="2022-05" db="EMBL/GenBank/DDBJ databases">
        <authorList>
            <consortium name="Genoscope - CEA"/>
            <person name="William W."/>
        </authorList>
    </citation>
    <scope>NUCLEOTIDE SEQUENCE [LARGE SCALE GENOMIC DNA]</scope>
</reference>
<dbReference type="InterPro" id="IPR001699">
    <property type="entry name" value="TF_T-box"/>
</dbReference>
<comment type="caution">
    <text evidence="9">The sequence shown here is derived from an EMBL/GenBank/DDBJ whole genome shotgun (WGS) entry which is preliminary data.</text>
</comment>
<evidence type="ECO:0000256" key="1">
    <source>
        <dbReference type="ARBA" id="ARBA00004123"/>
    </source>
</evidence>
<dbReference type="PROSITE" id="PS01264">
    <property type="entry name" value="TBOX_2"/>
    <property type="match status" value="1"/>
</dbReference>
<dbReference type="SUPFAM" id="SSF49417">
    <property type="entry name" value="p53-like transcription factors"/>
    <property type="match status" value="1"/>
</dbReference>
<keyword evidence="4" id="KW-0804">Transcription</keyword>
<dbReference type="CDD" id="cd20187">
    <property type="entry name" value="T-box_TBX1_10-like"/>
    <property type="match status" value="1"/>
</dbReference>
<keyword evidence="3 6" id="KW-0238">DNA-binding</keyword>
<dbReference type="SMART" id="SM00425">
    <property type="entry name" value="TBOX"/>
    <property type="match status" value="1"/>
</dbReference>
<organism evidence="9 10">
    <name type="scientific">Pocillopora meandrina</name>
    <dbReference type="NCBI Taxonomy" id="46732"/>
    <lineage>
        <taxon>Eukaryota</taxon>
        <taxon>Metazoa</taxon>
        <taxon>Cnidaria</taxon>
        <taxon>Anthozoa</taxon>
        <taxon>Hexacorallia</taxon>
        <taxon>Scleractinia</taxon>
        <taxon>Astrocoeniina</taxon>
        <taxon>Pocilloporidae</taxon>
        <taxon>Pocillopora</taxon>
    </lineage>
</organism>
<gene>
    <name evidence="9" type="ORF">PMEA_00003888</name>
</gene>
<protein>
    <recommendedName>
        <fullName evidence="8">T-box domain-containing protein</fullName>
    </recommendedName>
</protein>
<dbReference type="GO" id="GO:0000978">
    <property type="term" value="F:RNA polymerase II cis-regulatory region sequence-specific DNA binding"/>
    <property type="evidence" value="ECO:0007669"/>
    <property type="project" value="InterPro"/>
</dbReference>
<dbReference type="AlphaFoldDB" id="A0AAU9WGB6"/>
<sequence>MDSSGFLSPKANAFSIAHLIDRAQLADLAFLRGQNPNYNWNSQVLLKDMEERLMNVGTGKRAPARRVNQHMMPEDSDEESDAGHSPVSNSPPPQSSCSQAVASRPLCSGLINARVDLEMKSLWEEFHGLGTEMIVTKAGRRMFPTFQVRLQGLDPSAKYILMMDFIPVDDKRYRYAFHSSKWLVAGKADASVPGRVHIHPDSPCTGQQWMKQIVSFDKLKLTNNLMDDNGHIILNSMHKYQPRFHVILDESEKGNSRASLHETNKDHLRTFIFPETQFMAVTAYQNHMITQLKIASNPFAKGFRDCDPDDCVMEVMKQLDQGEISATARARLHGDMVSQRNEPQVPRPQAPRPVPPVSAVNPAFTYPGPYENRGTPLTHIPRNLPNSSPPGGYLPMMPQMMGHVGPNPMSPTSPTSPGYGQRTYQSLRMHRTMPYPTRQSRSSSSDESCP</sequence>
<dbReference type="InterPro" id="IPR008967">
    <property type="entry name" value="p53-like_TF_DNA-bd_sf"/>
</dbReference>
<evidence type="ECO:0000313" key="10">
    <source>
        <dbReference type="Proteomes" id="UP001159428"/>
    </source>
</evidence>
<evidence type="ECO:0000256" key="2">
    <source>
        <dbReference type="ARBA" id="ARBA00023015"/>
    </source>
</evidence>
<feature type="domain" description="T-box" evidence="8">
    <location>
        <begin position="117"/>
        <end position="305"/>
    </location>
</feature>
<feature type="region of interest" description="Disordered" evidence="7">
    <location>
        <begin position="57"/>
        <end position="100"/>
    </location>
</feature>
<keyword evidence="2" id="KW-0805">Transcription regulation</keyword>
<dbReference type="GO" id="GO:0000785">
    <property type="term" value="C:chromatin"/>
    <property type="evidence" value="ECO:0007669"/>
    <property type="project" value="TreeGrafter"/>
</dbReference>
<dbReference type="Gene3D" id="2.60.40.820">
    <property type="entry name" value="Transcription factor, T-box"/>
    <property type="match status" value="1"/>
</dbReference>
<dbReference type="InterPro" id="IPR036960">
    <property type="entry name" value="T-box_sf"/>
</dbReference>
<keyword evidence="10" id="KW-1185">Reference proteome</keyword>
<feature type="region of interest" description="Disordered" evidence="7">
    <location>
        <begin position="336"/>
        <end position="360"/>
    </location>
</feature>
<dbReference type="PANTHER" id="PTHR11267:SF195">
    <property type="entry name" value="OPTOMOTOR-BLIND-RELATED-GENE-1, ISOFORM A"/>
    <property type="match status" value="1"/>
</dbReference>
<evidence type="ECO:0000256" key="6">
    <source>
        <dbReference type="PROSITE-ProRule" id="PRU00201"/>
    </source>
</evidence>
<dbReference type="InterPro" id="IPR018186">
    <property type="entry name" value="TF_T-box_CS"/>
</dbReference>
<dbReference type="PRINTS" id="PR00937">
    <property type="entry name" value="TBOX"/>
</dbReference>